<feature type="signal peptide" evidence="1">
    <location>
        <begin position="1"/>
        <end position="18"/>
    </location>
</feature>
<proteinExistence type="predicted"/>
<accession>A0A5N5X277</accession>
<evidence type="ECO:0000256" key="1">
    <source>
        <dbReference type="SAM" id="SignalP"/>
    </source>
</evidence>
<organism evidence="2 3">
    <name type="scientific">Aspergillus leporis</name>
    <dbReference type="NCBI Taxonomy" id="41062"/>
    <lineage>
        <taxon>Eukaryota</taxon>
        <taxon>Fungi</taxon>
        <taxon>Dikarya</taxon>
        <taxon>Ascomycota</taxon>
        <taxon>Pezizomycotina</taxon>
        <taxon>Eurotiomycetes</taxon>
        <taxon>Eurotiomycetidae</taxon>
        <taxon>Eurotiales</taxon>
        <taxon>Aspergillaceae</taxon>
        <taxon>Aspergillus</taxon>
        <taxon>Aspergillus subgen. Circumdati</taxon>
    </lineage>
</organism>
<gene>
    <name evidence="2" type="ORF">BDV29DRAFT_172992</name>
</gene>
<dbReference type="EMBL" id="ML732203">
    <property type="protein sequence ID" value="KAB8074881.1"/>
    <property type="molecule type" value="Genomic_DNA"/>
</dbReference>
<dbReference type="AlphaFoldDB" id="A0A5N5X277"/>
<reference evidence="2 3" key="1">
    <citation type="submission" date="2019-04" db="EMBL/GenBank/DDBJ databases">
        <title>Friends and foes A comparative genomics study of 23 Aspergillus species from section Flavi.</title>
        <authorList>
            <consortium name="DOE Joint Genome Institute"/>
            <person name="Kjaerbolling I."/>
            <person name="Vesth T."/>
            <person name="Frisvad J.C."/>
            <person name="Nybo J.L."/>
            <person name="Theobald S."/>
            <person name="Kildgaard S."/>
            <person name="Isbrandt T."/>
            <person name="Kuo A."/>
            <person name="Sato A."/>
            <person name="Lyhne E.K."/>
            <person name="Kogle M.E."/>
            <person name="Wiebenga A."/>
            <person name="Kun R.S."/>
            <person name="Lubbers R.J."/>
            <person name="Makela M.R."/>
            <person name="Barry K."/>
            <person name="Chovatia M."/>
            <person name="Clum A."/>
            <person name="Daum C."/>
            <person name="Haridas S."/>
            <person name="He G."/>
            <person name="LaButti K."/>
            <person name="Lipzen A."/>
            <person name="Mondo S."/>
            <person name="Riley R."/>
            <person name="Salamov A."/>
            <person name="Simmons B.A."/>
            <person name="Magnuson J.K."/>
            <person name="Henrissat B."/>
            <person name="Mortensen U.H."/>
            <person name="Larsen T.O."/>
            <person name="Devries R.P."/>
            <person name="Grigoriev I.V."/>
            <person name="Machida M."/>
            <person name="Baker S.E."/>
            <person name="Andersen M.R."/>
        </authorList>
    </citation>
    <scope>NUCLEOTIDE SEQUENCE [LARGE SCALE GENOMIC DNA]</scope>
    <source>
        <strain evidence="2 3">CBS 151.66</strain>
    </source>
</reference>
<feature type="chain" id="PRO_5025066572" description="Secreted protein" evidence="1">
    <location>
        <begin position="19"/>
        <end position="71"/>
    </location>
</feature>
<evidence type="ECO:0000313" key="3">
    <source>
        <dbReference type="Proteomes" id="UP000326565"/>
    </source>
</evidence>
<sequence>MMVRLSLLSLTLISGVISSALTLCAGRLCIGTAAGNNPTEPEKDANMCVGAMELSLRIRVKSRARNRPSIY</sequence>
<keyword evidence="3" id="KW-1185">Reference proteome</keyword>
<evidence type="ECO:0000313" key="2">
    <source>
        <dbReference type="EMBL" id="KAB8074881.1"/>
    </source>
</evidence>
<name>A0A5N5X277_9EURO</name>
<keyword evidence="1" id="KW-0732">Signal</keyword>
<evidence type="ECO:0008006" key="4">
    <source>
        <dbReference type="Google" id="ProtNLM"/>
    </source>
</evidence>
<protein>
    <recommendedName>
        <fullName evidence="4">Secreted protein</fullName>
    </recommendedName>
</protein>
<dbReference type="Proteomes" id="UP000326565">
    <property type="component" value="Unassembled WGS sequence"/>
</dbReference>